<reference evidence="1" key="1">
    <citation type="submission" date="2023-11" db="EMBL/GenBank/DDBJ databases">
        <authorList>
            <person name="Poullet M."/>
        </authorList>
    </citation>
    <scope>NUCLEOTIDE SEQUENCE</scope>
    <source>
        <strain evidence="1">E1834</strain>
    </source>
</reference>
<name>A0ACB0Y9Y5_MELEN</name>
<evidence type="ECO:0000313" key="2">
    <source>
        <dbReference type="Proteomes" id="UP001497535"/>
    </source>
</evidence>
<organism evidence="1 2">
    <name type="scientific">Meloidogyne enterolobii</name>
    <name type="common">Root-knot nematode worm</name>
    <name type="synonym">Meloidogyne mayaguensis</name>
    <dbReference type="NCBI Taxonomy" id="390850"/>
    <lineage>
        <taxon>Eukaryota</taxon>
        <taxon>Metazoa</taxon>
        <taxon>Ecdysozoa</taxon>
        <taxon>Nematoda</taxon>
        <taxon>Chromadorea</taxon>
        <taxon>Rhabditida</taxon>
        <taxon>Tylenchina</taxon>
        <taxon>Tylenchomorpha</taxon>
        <taxon>Tylenchoidea</taxon>
        <taxon>Meloidogynidae</taxon>
        <taxon>Meloidogyninae</taxon>
        <taxon>Meloidogyne</taxon>
    </lineage>
</organism>
<dbReference type="Proteomes" id="UP001497535">
    <property type="component" value="Unassembled WGS sequence"/>
</dbReference>
<accession>A0ACB0Y9Y5</accession>
<protein>
    <submittedName>
        <fullName evidence="1">Uncharacterized protein</fullName>
    </submittedName>
</protein>
<evidence type="ECO:0000313" key="1">
    <source>
        <dbReference type="EMBL" id="CAK5038369.1"/>
    </source>
</evidence>
<keyword evidence="2" id="KW-1185">Reference proteome</keyword>
<proteinExistence type="predicted"/>
<dbReference type="EMBL" id="CAVMJV010000008">
    <property type="protein sequence ID" value="CAK5038369.1"/>
    <property type="molecule type" value="Genomic_DNA"/>
</dbReference>
<sequence length="66" mass="7278">MLSKISFVFTFIFVLFGSSFPLVSGDSSSALCIQRLSSFIFLPSSNWENFGVAIFCLKSFCAFSVT</sequence>
<comment type="caution">
    <text evidence="1">The sequence shown here is derived from an EMBL/GenBank/DDBJ whole genome shotgun (WGS) entry which is preliminary data.</text>
</comment>
<gene>
    <name evidence="1" type="ORF">MENTE1834_LOCUS9626</name>
</gene>